<comment type="caution">
    <text evidence="3">The sequence shown here is derived from an EMBL/GenBank/DDBJ whole genome shotgun (WGS) entry which is preliminary data.</text>
</comment>
<evidence type="ECO:0000259" key="2">
    <source>
        <dbReference type="Pfam" id="PF10728"/>
    </source>
</evidence>
<dbReference type="InterPro" id="IPR018931">
    <property type="entry name" value="DUF2520"/>
</dbReference>
<accession>A0ABS8BJD1</accession>
<dbReference type="Gene3D" id="1.10.1040.20">
    <property type="entry name" value="ProC-like, C-terminal domain"/>
    <property type="match status" value="1"/>
</dbReference>
<feature type="domain" description="Putative oxidoreductase/dehydrogenase Rossmann-like" evidence="1">
    <location>
        <begin position="3"/>
        <end position="120"/>
    </location>
</feature>
<name>A0ABS8BJD1_9NEIS</name>
<evidence type="ECO:0000313" key="4">
    <source>
        <dbReference type="Proteomes" id="UP001198034"/>
    </source>
</evidence>
<protein>
    <submittedName>
        <fullName evidence="3">DUF2520 domain-containing protein</fullName>
    </submittedName>
</protein>
<evidence type="ECO:0000259" key="1">
    <source>
        <dbReference type="Pfam" id="PF10727"/>
    </source>
</evidence>
<evidence type="ECO:0000313" key="3">
    <source>
        <dbReference type="EMBL" id="MCB5195819.1"/>
    </source>
</evidence>
<dbReference type="InterPro" id="IPR019665">
    <property type="entry name" value="OxRdtase/DH_put_Rossmann_dom"/>
</dbReference>
<dbReference type="SUPFAM" id="SSF48179">
    <property type="entry name" value="6-phosphogluconate dehydrogenase C-terminal domain-like"/>
    <property type="match status" value="1"/>
</dbReference>
<dbReference type="SUPFAM" id="SSF51735">
    <property type="entry name" value="NAD(P)-binding Rossmann-fold domains"/>
    <property type="match status" value="1"/>
</dbReference>
<dbReference type="PANTHER" id="PTHR40459">
    <property type="entry name" value="CONSERVED HYPOTHETICAL ALANINE AND LEUCINE RICH PROTEIN"/>
    <property type="match status" value="1"/>
</dbReference>
<gene>
    <name evidence="3" type="ORF">LG219_05890</name>
</gene>
<dbReference type="EMBL" id="JAJAWG010000002">
    <property type="protein sequence ID" value="MCB5195819.1"/>
    <property type="molecule type" value="Genomic_DNA"/>
</dbReference>
<dbReference type="Pfam" id="PF10727">
    <property type="entry name" value="Rossmann-like"/>
    <property type="match status" value="1"/>
</dbReference>
<reference evidence="3 4" key="1">
    <citation type="submission" date="2021-10" db="EMBL/GenBank/DDBJ databases">
        <authorList>
            <person name="Chen M."/>
        </authorList>
    </citation>
    <scope>NUCLEOTIDE SEQUENCE [LARGE SCALE GENOMIC DNA]</scope>
    <source>
        <strain evidence="3 4">H3-26</strain>
    </source>
</reference>
<dbReference type="Proteomes" id="UP001198034">
    <property type="component" value="Unassembled WGS sequence"/>
</dbReference>
<keyword evidence="4" id="KW-1185">Reference proteome</keyword>
<dbReference type="Pfam" id="PF10728">
    <property type="entry name" value="DUF2520"/>
    <property type="match status" value="1"/>
</dbReference>
<dbReference type="RefSeq" id="WP_226763602.1">
    <property type="nucleotide sequence ID" value="NZ_JAJAWG010000002.1"/>
</dbReference>
<dbReference type="Gene3D" id="3.40.50.720">
    <property type="entry name" value="NAD(P)-binding Rossmann-like Domain"/>
    <property type="match status" value="1"/>
</dbReference>
<organism evidence="3 4">
    <name type="scientific">Deefgea salmonis</name>
    <dbReference type="NCBI Taxonomy" id="2875502"/>
    <lineage>
        <taxon>Bacteria</taxon>
        <taxon>Pseudomonadati</taxon>
        <taxon>Pseudomonadota</taxon>
        <taxon>Betaproteobacteria</taxon>
        <taxon>Neisseriales</taxon>
        <taxon>Chitinibacteraceae</taxon>
        <taxon>Deefgea</taxon>
    </lineage>
</organism>
<dbReference type="InterPro" id="IPR037108">
    <property type="entry name" value="TM1727-like_C_sf"/>
</dbReference>
<sequence length="286" mass="29436">MLKLKLNLIGPGRLGQSMARLAQLSGQYQIAGVLARTPAAQKALDFIGAGQVVKTLSALPAADLWLLAVPDSAIAAVASELAQAGVIAAGNVVFHASGALDAQQLASLRAQGAALASVHPAFSFADPARAVATFAGTLCAIEGDAVACGRLQAWVSDLGGVPFALQAGGKTAYHAALTMAANYLVTLAEVSLQTANQAGIAPEMAQRLVLGLMQQTLNNIVAIGPAAALTGPIVRGDSATVAQHLAVLPRQYRSLYQVLGQHTLCLAGERLNPQQRQALAQYLHEQ</sequence>
<dbReference type="InterPro" id="IPR008927">
    <property type="entry name" value="6-PGluconate_DH-like_C_sf"/>
</dbReference>
<dbReference type="PANTHER" id="PTHR40459:SF1">
    <property type="entry name" value="CONSERVED HYPOTHETICAL ALANINE AND LEUCINE RICH PROTEIN"/>
    <property type="match status" value="1"/>
</dbReference>
<proteinExistence type="predicted"/>
<dbReference type="InterPro" id="IPR036291">
    <property type="entry name" value="NAD(P)-bd_dom_sf"/>
</dbReference>
<feature type="domain" description="DUF2520" evidence="2">
    <location>
        <begin position="138"/>
        <end position="263"/>
    </location>
</feature>